<gene>
    <name evidence="2" type="ORF">WN51_14009</name>
</gene>
<dbReference type="AlphaFoldDB" id="A0A0N0BFW9"/>
<evidence type="ECO:0000313" key="2">
    <source>
        <dbReference type="EMBL" id="KOX73931.1"/>
    </source>
</evidence>
<feature type="region of interest" description="Disordered" evidence="1">
    <location>
        <begin position="1"/>
        <end position="24"/>
    </location>
</feature>
<accession>A0A0N0BFW9</accession>
<reference evidence="2 3" key="1">
    <citation type="submission" date="2015-07" db="EMBL/GenBank/DDBJ databases">
        <title>The genome of Melipona quadrifasciata.</title>
        <authorList>
            <person name="Pan H."/>
            <person name="Kapheim K."/>
        </authorList>
    </citation>
    <scope>NUCLEOTIDE SEQUENCE [LARGE SCALE GENOMIC DNA]</scope>
    <source>
        <strain evidence="2">0111107301</strain>
        <tissue evidence="2">Whole body</tissue>
    </source>
</reference>
<protein>
    <submittedName>
        <fullName evidence="2">Uncharacterized protein</fullName>
    </submittedName>
</protein>
<sequence length="338" mass="36661">MEGEKRVEGKESEGEGSKEERLVKDLDTLQSVQNRTSTSIALSIEQLTRRIPLVGEAIIIDSGVGSEGLKESVNEGLAGGLEGSQGESNRRLRRNLPRDLELSSGSFCSSLSSTRRGNSNADSGSYGERILIIVLKGLGPLVLRQAVFSIVQHDDRERQPTASSLVARRPATFHHDVALLSDISGLPVAQFPIDDSKDRAKNSVGSRRSIPISVFLNLIVDIIPWSRFQVNNRVIHRCYYTLKLISCTDSNRRYSGPVGSYSGPQLGLVSVSRHAGGGRYLCQFFIAPRAEWKQYVTGGKGVKPVYEVLVGGPGLPAPNVNTNASAVTAPHAPCHDFK</sequence>
<proteinExistence type="predicted"/>
<keyword evidence="3" id="KW-1185">Reference proteome</keyword>
<name>A0A0N0BFW9_9HYME</name>
<organism evidence="2 3">
    <name type="scientific">Melipona quadrifasciata</name>
    <dbReference type="NCBI Taxonomy" id="166423"/>
    <lineage>
        <taxon>Eukaryota</taxon>
        <taxon>Metazoa</taxon>
        <taxon>Ecdysozoa</taxon>
        <taxon>Arthropoda</taxon>
        <taxon>Hexapoda</taxon>
        <taxon>Insecta</taxon>
        <taxon>Pterygota</taxon>
        <taxon>Neoptera</taxon>
        <taxon>Endopterygota</taxon>
        <taxon>Hymenoptera</taxon>
        <taxon>Apocrita</taxon>
        <taxon>Aculeata</taxon>
        <taxon>Apoidea</taxon>
        <taxon>Anthophila</taxon>
        <taxon>Apidae</taxon>
        <taxon>Melipona</taxon>
    </lineage>
</organism>
<evidence type="ECO:0000256" key="1">
    <source>
        <dbReference type="SAM" id="MobiDB-lite"/>
    </source>
</evidence>
<evidence type="ECO:0000313" key="3">
    <source>
        <dbReference type="Proteomes" id="UP000053105"/>
    </source>
</evidence>
<dbReference type="EMBL" id="KQ435794">
    <property type="protein sequence ID" value="KOX73931.1"/>
    <property type="molecule type" value="Genomic_DNA"/>
</dbReference>
<dbReference type="Proteomes" id="UP000053105">
    <property type="component" value="Unassembled WGS sequence"/>
</dbReference>